<accession>A0A401U349</accession>
<comment type="caution">
    <text evidence="2">The sequence shown here is derived from an EMBL/GenBank/DDBJ whole genome shotgun (WGS) entry which is preliminary data.</text>
</comment>
<proteinExistence type="predicted"/>
<dbReference type="AlphaFoldDB" id="A0A401U349"/>
<evidence type="ECO:0000313" key="2">
    <source>
        <dbReference type="EMBL" id="GCC49322.1"/>
    </source>
</evidence>
<protein>
    <submittedName>
        <fullName evidence="2">Uncharacterized protein</fullName>
    </submittedName>
</protein>
<name>A0A401U349_CHIPU</name>
<reference evidence="2 3" key="1">
    <citation type="journal article" date="2018" name="Nat. Ecol. Evol.">
        <title>Shark genomes provide insights into elasmobranch evolution and the origin of vertebrates.</title>
        <authorList>
            <person name="Hara Y"/>
            <person name="Yamaguchi K"/>
            <person name="Onimaru K"/>
            <person name="Kadota M"/>
            <person name="Koyanagi M"/>
            <person name="Keeley SD"/>
            <person name="Tatsumi K"/>
            <person name="Tanaka K"/>
            <person name="Motone F"/>
            <person name="Kageyama Y"/>
            <person name="Nozu R"/>
            <person name="Adachi N"/>
            <person name="Nishimura O"/>
            <person name="Nakagawa R"/>
            <person name="Tanegashima C"/>
            <person name="Kiyatake I"/>
            <person name="Matsumoto R"/>
            <person name="Murakumo K"/>
            <person name="Nishida K"/>
            <person name="Terakita A"/>
            <person name="Kuratani S"/>
            <person name="Sato K"/>
            <person name="Hyodo S Kuraku.S."/>
        </authorList>
    </citation>
    <scope>NUCLEOTIDE SEQUENCE [LARGE SCALE GENOMIC DNA]</scope>
</reference>
<feature type="region of interest" description="Disordered" evidence="1">
    <location>
        <begin position="17"/>
        <end position="37"/>
    </location>
</feature>
<evidence type="ECO:0000313" key="3">
    <source>
        <dbReference type="Proteomes" id="UP000287033"/>
    </source>
</evidence>
<dbReference type="Proteomes" id="UP000287033">
    <property type="component" value="Unassembled WGS sequence"/>
</dbReference>
<feature type="non-terminal residue" evidence="2">
    <location>
        <position position="120"/>
    </location>
</feature>
<sequence>MRRHVRPIAPQGCRRSQRPLHVMEPPLTGLPPGAGRASVASRLDRHRYAGNGAWSPTSIGRLLTLVGGAFRLSSGCACPRLFAEPRNQRRTAAKNVLRGPVELRSVSRHVRGFAAVSSDP</sequence>
<organism evidence="2 3">
    <name type="scientific">Chiloscyllium punctatum</name>
    <name type="common">Brownbanded bambooshark</name>
    <name type="synonym">Hemiscyllium punctatum</name>
    <dbReference type="NCBI Taxonomy" id="137246"/>
    <lineage>
        <taxon>Eukaryota</taxon>
        <taxon>Metazoa</taxon>
        <taxon>Chordata</taxon>
        <taxon>Craniata</taxon>
        <taxon>Vertebrata</taxon>
        <taxon>Chondrichthyes</taxon>
        <taxon>Elasmobranchii</taxon>
        <taxon>Galeomorphii</taxon>
        <taxon>Galeoidea</taxon>
        <taxon>Orectolobiformes</taxon>
        <taxon>Hemiscylliidae</taxon>
        <taxon>Chiloscyllium</taxon>
    </lineage>
</organism>
<evidence type="ECO:0000256" key="1">
    <source>
        <dbReference type="SAM" id="MobiDB-lite"/>
    </source>
</evidence>
<dbReference type="EMBL" id="BEZZ01268538">
    <property type="protein sequence ID" value="GCC49322.1"/>
    <property type="molecule type" value="Genomic_DNA"/>
</dbReference>
<gene>
    <name evidence="2" type="ORF">chiPu_0033656</name>
</gene>
<keyword evidence="3" id="KW-1185">Reference proteome</keyword>